<organism evidence="4 5">
    <name type="scientific">Cuscuta europaea</name>
    <name type="common">European dodder</name>
    <dbReference type="NCBI Taxonomy" id="41803"/>
    <lineage>
        <taxon>Eukaryota</taxon>
        <taxon>Viridiplantae</taxon>
        <taxon>Streptophyta</taxon>
        <taxon>Embryophyta</taxon>
        <taxon>Tracheophyta</taxon>
        <taxon>Spermatophyta</taxon>
        <taxon>Magnoliopsida</taxon>
        <taxon>eudicotyledons</taxon>
        <taxon>Gunneridae</taxon>
        <taxon>Pentapetalae</taxon>
        <taxon>asterids</taxon>
        <taxon>lamiids</taxon>
        <taxon>Solanales</taxon>
        <taxon>Convolvulaceae</taxon>
        <taxon>Cuscuteae</taxon>
        <taxon>Cuscuta</taxon>
        <taxon>Cuscuta subgen. Cuscuta</taxon>
    </lineage>
</organism>
<protein>
    <submittedName>
        <fullName evidence="4">Uncharacterized protein</fullName>
    </submittedName>
</protein>
<sequence>MELDCECSASQPVEAGETIANTNSDKPVVGVDDVKLKDYKNNRNEHIDESIETTGKAAKITEEAVKSASASAKKGYGLKKWRRIRREEVWNDGDNNAGGSKLIMKRGLPVSHNDSAKSVHFQGEISQKSDDTVSFPNEFVSNLGMSCNSEASYGHAFLTGADSENSEEDSSSKSSTAASAPPNKNNLVNINRRNIGVSSVQKKASQPRIAVIESSKKHRGERVKIEKENSYSSMESDSRSSNFVFMQGTRCLKSQNGTKASDEGMDGEGKASYNEGNSGEHEDVLQEGLSAESSWDGKEGKNENQGTSTNYDPVVESIFKLQAAKEALEREVEKLKEIAKEDILVDFSCQDGTEASNFTSIGLHQGPSTAQSIQFSTDLETELEGLYRQKIEAEVEVLLSKAAAADQITLLEEQKALASEQAKIANKLGSAQEKAVMLKDEAEKVETYCENMVATAYDTLRLQKHVYKHAFCFFSQLILLVIFVGLFLFQLSILHGDDEVVPT</sequence>
<evidence type="ECO:0000313" key="5">
    <source>
        <dbReference type="Proteomes" id="UP001152484"/>
    </source>
</evidence>
<feature type="coiled-coil region" evidence="1">
    <location>
        <begin position="376"/>
        <end position="421"/>
    </location>
</feature>
<keyword evidence="5" id="KW-1185">Reference proteome</keyword>
<dbReference type="EMBL" id="CAMAPE010000017">
    <property type="protein sequence ID" value="CAH9083716.1"/>
    <property type="molecule type" value="Genomic_DNA"/>
</dbReference>
<accession>A0A9P1E790</accession>
<evidence type="ECO:0000256" key="3">
    <source>
        <dbReference type="SAM" id="Phobius"/>
    </source>
</evidence>
<dbReference type="OrthoDB" id="680851at2759"/>
<dbReference type="PANTHER" id="PTHR34562:SF8">
    <property type="entry name" value="WPP DOMAIN-INTERACTING PROTEIN 1"/>
    <property type="match status" value="1"/>
</dbReference>
<feature type="coiled-coil region" evidence="1">
    <location>
        <begin position="318"/>
        <end position="345"/>
    </location>
</feature>
<evidence type="ECO:0000256" key="2">
    <source>
        <dbReference type="SAM" id="MobiDB-lite"/>
    </source>
</evidence>
<keyword evidence="3" id="KW-1133">Transmembrane helix</keyword>
<keyword evidence="3" id="KW-0812">Transmembrane</keyword>
<comment type="caution">
    <text evidence="4">The sequence shown here is derived from an EMBL/GenBank/DDBJ whole genome shotgun (WGS) entry which is preliminary data.</text>
</comment>
<feature type="transmembrane region" description="Helical" evidence="3">
    <location>
        <begin position="470"/>
        <end position="493"/>
    </location>
</feature>
<dbReference type="Proteomes" id="UP001152484">
    <property type="component" value="Unassembled WGS sequence"/>
</dbReference>
<dbReference type="PANTHER" id="PTHR34562">
    <property type="entry name" value="WPP DOMAIN-INTERACTING PROTEIN 2"/>
    <property type="match status" value="1"/>
</dbReference>
<evidence type="ECO:0000256" key="1">
    <source>
        <dbReference type="SAM" id="Coils"/>
    </source>
</evidence>
<feature type="compositionally biased region" description="Low complexity" evidence="2">
    <location>
        <begin position="230"/>
        <end position="239"/>
    </location>
</feature>
<gene>
    <name evidence="4" type="ORF">CEURO_LOCUS8726</name>
</gene>
<feature type="region of interest" description="Disordered" evidence="2">
    <location>
        <begin position="254"/>
        <end position="310"/>
    </location>
</feature>
<dbReference type="AlphaFoldDB" id="A0A9P1E790"/>
<reference evidence="4" key="1">
    <citation type="submission" date="2022-07" db="EMBL/GenBank/DDBJ databases">
        <authorList>
            <person name="Macas J."/>
            <person name="Novak P."/>
            <person name="Neumann P."/>
        </authorList>
    </citation>
    <scope>NUCLEOTIDE SEQUENCE</scope>
</reference>
<feature type="region of interest" description="Disordered" evidence="2">
    <location>
        <begin position="161"/>
        <end position="239"/>
    </location>
</feature>
<evidence type="ECO:0000313" key="4">
    <source>
        <dbReference type="EMBL" id="CAH9083716.1"/>
    </source>
</evidence>
<proteinExistence type="predicted"/>
<keyword evidence="3" id="KW-0472">Membrane</keyword>
<dbReference type="InterPro" id="IPR044696">
    <property type="entry name" value="WIP1/2/3"/>
</dbReference>
<name>A0A9P1E790_CUSEU</name>
<feature type="compositionally biased region" description="Low complexity" evidence="2">
    <location>
        <begin position="172"/>
        <end position="195"/>
    </location>
</feature>
<keyword evidence="1" id="KW-0175">Coiled coil</keyword>